<dbReference type="GO" id="GO:0006508">
    <property type="term" value="P:proteolysis"/>
    <property type="evidence" value="ECO:0007669"/>
    <property type="project" value="UniProtKB-KW"/>
</dbReference>
<dbReference type="OrthoDB" id="5177647at2"/>
<evidence type="ECO:0000313" key="9">
    <source>
        <dbReference type="EMBL" id="ASO22184.1"/>
    </source>
</evidence>
<evidence type="ECO:0000256" key="6">
    <source>
        <dbReference type="SAM" id="MobiDB-lite"/>
    </source>
</evidence>
<evidence type="ECO:0000256" key="7">
    <source>
        <dbReference type="SAM" id="SignalP"/>
    </source>
</evidence>
<evidence type="ECO:0000259" key="8">
    <source>
        <dbReference type="PROSITE" id="PS51935"/>
    </source>
</evidence>
<keyword evidence="4" id="KW-0788">Thiol protease</keyword>
<dbReference type="GO" id="GO:0008234">
    <property type="term" value="F:cysteine-type peptidase activity"/>
    <property type="evidence" value="ECO:0007669"/>
    <property type="project" value="UniProtKB-KW"/>
</dbReference>
<dbReference type="Pfam" id="PF00877">
    <property type="entry name" value="NLPC_P60"/>
    <property type="match status" value="1"/>
</dbReference>
<protein>
    <submittedName>
        <fullName evidence="9">Putative endopeptidase</fullName>
        <ecNumber evidence="9">3.4.-.-</ecNumber>
    </submittedName>
</protein>
<keyword evidence="2" id="KW-0645">Protease</keyword>
<feature type="chain" id="PRO_5012420223" evidence="7">
    <location>
        <begin position="24"/>
        <end position="344"/>
    </location>
</feature>
<evidence type="ECO:0000256" key="3">
    <source>
        <dbReference type="ARBA" id="ARBA00022801"/>
    </source>
</evidence>
<dbReference type="Proteomes" id="UP000204221">
    <property type="component" value="Chromosome"/>
</dbReference>
<evidence type="ECO:0000256" key="2">
    <source>
        <dbReference type="ARBA" id="ARBA00022670"/>
    </source>
</evidence>
<feature type="coiled-coil region" evidence="5">
    <location>
        <begin position="30"/>
        <end position="85"/>
    </location>
</feature>
<feature type="signal peptide" evidence="7">
    <location>
        <begin position="1"/>
        <end position="23"/>
    </location>
</feature>
<keyword evidence="10" id="KW-1185">Reference proteome</keyword>
<dbReference type="KEGG" id="ahg:AHOG_22855"/>
<keyword evidence="7" id="KW-0732">Signal</keyword>
<name>A0A221W8X1_9PSEU</name>
<dbReference type="InterPro" id="IPR038765">
    <property type="entry name" value="Papain-like_cys_pep_sf"/>
</dbReference>
<comment type="similarity">
    <text evidence="1">Belongs to the peptidase C40 family.</text>
</comment>
<dbReference type="PANTHER" id="PTHR47359:SF3">
    <property type="entry name" value="NLP_P60 DOMAIN-CONTAINING PROTEIN-RELATED"/>
    <property type="match status" value="1"/>
</dbReference>
<keyword evidence="5" id="KW-0175">Coiled coil</keyword>
<keyword evidence="3 9" id="KW-0378">Hydrolase</keyword>
<dbReference type="EMBL" id="CP022521">
    <property type="protein sequence ID" value="ASO22184.1"/>
    <property type="molecule type" value="Genomic_DNA"/>
</dbReference>
<evidence type="ECO:0000256" key="1">
    <source>
        <dbReference type="ARBA" id="ARBA00007074"/>
    </source>
</evidence>
<feature type="domain" description="NlpC/P60" evidence="8">
    <location>
        <begin position="225"/>
        <end position="344"/>
    </location>
</feature>
<reference evidence="9 10" key="1">
    <citation type="submission" date="2017-07" db="EMBL/GenBank/DDBJ databases">
        <title>Complete genome sequence of Actinoalloteichus hoggarensis DSM 45943, type strain of Actinoalloteichus hoggarensis.</title>
        <authorList>
            <person name="Ruckert C."/>
            <person name="Nouioui I."/>
            <person name="Willmese J."/>
            <person name="van Wezel G."/>
            <person name="Klenk H.-P."/>
            <person name="Kalinowski J."/>
            <person name="Zotchev S.B."/>
        </authorList>
    </citation>
    <scope>NUCLEOTIDE SEQUENCE [LARGE SCALE GENOMIC DNA]</scope>
    <source>
        <strain evidence="9 10">DSM 45943</strain>
    </source>
</reference>
<feature type="coiled-coil region" evidence="5">
    <location>
        <begin position="142"/>
        <end position="201"/>
    </location>
</feature>
<dbReference type="PANTHER" id="PTHR47359">
    <property type="entry name" value="PEPTIDOGLYCAN DL-ENDOPEPTIDASE CWLO"/>
    <property type="match status" value="1"/>
</dbReference>
<dbReference type="PROSITE" id="PS51935">
    <property type="entry name" value="NLPC_P60"/>
    <property type="match status" value="1"/>
</dbReference>
<evidence type="ECO:0000256" key="5">
    <source>
        <dbReference type="SAM" id="Coils"/>
    </source>
</evidence>
<proteinExistence type="inferred from homology"/>
<dbReference type="AlphaFoldDB" id="A0A221W8X1"/>
<feature type="region of interest" description="Disordered" evidence="6">
    <location>
        <begin position="203"/>
        <end position="226"/>
    </location>
</feature>
<dbReference type="InterPro" id="IPR051794">
    <property type="entry name" value="PG_Endopeptidase_C40"/>
</dbReference>
<dbReference type="SUPFAM" id="SSF54001">
    <property type="entry name" value="Cysteine proteinases"/>
    <property type="match status" value="1"/>
</dbReference>
<dbReference type="InterPro" id="IPR000064">
    <property type="entry name" value="NLP_P60_dom"/>
</dbReference>
<evidence type="ECO:0000256" key="4">
    <source>
        <dbReference type="ARBA" id="ARBA00022807"/>
    </source>
</evidence>
<dbReference type="Gene3D" id="3.90.1720.10">
    <property type="entry name" value="endopeptidase domain like (from Nostoc punctiforme)"/>
    <property type="match status" value="1"/>
</dbReference>
<organism evidence="9 10">
    <name type="scientific">Actinoalloteichus hoggarensis</name>
    <dbReference type="NCBI Taxonomy" id="1470176"/>
    <lineage>
        <taxon>Bacteria</taxon>
        <taxon>Bacillati</taxon>
        <taxon>Actinomycetota</taxon>
        <taxon>Actinomycetes</taxon>
        <taxon>Pseudonocardiales</taxon>
        <taxon>Pseudonocardiaceae</taxon>
        <taxon>Actinoalloteichus</taxon>
    </lineage>
</organism>
<dbReference type="EC" id="3.4.-.-" evidence="9"/>
<evidence type="ECO:0000313" key="10">
    <source>
        <dbReference type="Proteomes" id="UP000204221"/>
    </source>
</evidence>
<sequence>MRGALAATVVAMAVSLVPAPVMAQELPDNKSDAVAQLEELDHEAVLLTEEWHRANDDLAAREAELEEATAAFEQSQESAEQARGDEELFRGNVDELANASYQGARFNKLSALLVAEDPQAFLDQLSALDVLAAGNAESLDRLTAVVRQAEEAEASAAEAEKAAAEAAVEAEELRAEIDERRTEMDEQIAKVQAHIDDLTAEEQAEYDQGSGGGAGETDYQVPPGTGTGSAAVQAALTRVGMPYVYGATGPGTFDCSGLMQWAYNQVGVSLPRNSAAQASTGTAVSRAQLAPGDLIAYGNPSVHHIGMYVGNGNVVHAPTTGQNVKVVPIDRGSNSPIVAMRRVA</sequence>
<gene>
    <name evidence="9" type="ORF">AHOG_22855</name>
</gene>
<accession>A0A221W8X1</accession>